<dbReference type="GO" id="GO:0005737">
    <property type="term" value="C:cytoplasm"/>
    <property type="evidence" value="ECO:0007669"/>
    <property type="project" value="InterPro"/>
</dbReference>
<feature type="binding site" evidence="10">
    <location>
        <position position="160"/>
    </location>
    <ligand>
        <name>substrate</name>
    </ligand>
</feature>
<evidence type="ECO:0000256" key="4">
    <source>
        <dbReference type="ARBA" id="ARBA00022556"/>
    </source>
</evidence>
<keyword evidence="15" id="KW-1185">Reference proteome</keyword>
<comment type="cofactor">
    <cofactor evidence="10">
        <name>Mn(2+)</name>
        <dbReference type="ChEBI" id="CHEBI:29035"/>
    </cofactor>
    <text evidence="10">Binds 2 Mn(2+) ions per subunit in a binuclear metal center.</text>
</comment>
<evidence type="ECO:0000256" key="2">
    <source>
        <dbReference type="ARBA" id="ARBA00022516"/>
    </source>
</evidence>
<dbReference type="GO" id="GO:0008758">
    <property type="term" value="F:UDP-2,3-diacylglucosamine hydrolase activity"/>
    <property type="evidence" value="ECO:0007669"/>
    <property type="project" value="UniProtKB-UniRule"/>
</dbReference>
<evidence type="ECO:0000256" key="3">
    <source>
        <dbReference type="ARBA" id="ARBA00022519"/>
    </source>
</evidence>
<keyword evidence="7 10" id="KW-0443">Lipid metabolism</keyword>
<feature type="binding site" evidence="10">
    <location>
        <position position="11"/>
    </location>
    <ligand>
        <name>Mn(2+)</name>
        <dbReference type="ChEBI" id="CHEBI:29035"/>
        <label>1</label>
    </ligand>
</feature>
<dbReference type="EC" id="3.6.1.54" evidence="10"/>
<dbReference type="EMBL" id="LYOZ01000010">
    <property type="protein sequence ID" value="OCH98500.1"/>
    <property type="molecule type" value="Genomic_DNA"/>
</dbReference>
<feature type="binding site" evidence="10">
    <location>
        <position position="196"/>
    </location>
    <ligand>
        <name>Mn(2+)</name>
        <dbReference type="ChEBI" id="CHEBI:29035"/>
        <label>1</label>
    </ligand>
</feature>
<dbReference type="HAMAP" id="MF_00575">
    <property type="entry name" value="LpxH"/>
    <property type="match status" value="1"/>
</dbReference>
<feature type="domain" description="Calcineurin-like phosphoesterase" evidence="11">
    <location>
        <begin position="5"/>
        <end position="198"/>
    </location>
</feature>
<keyword evidence="5 10" id="KW-0479">Metal-binding</keyword>
<dbReference type="Proteomes" id="UP000054715">
    <property type="component" value="Unassembled WGS sequence"/>
</dbReference>
<reference evidence="13 15" key="2">
    <citation type="submission" date="2016-05" db="EMBL/GenBank/DDBJ databases">
        <authorList>
            <person name="Prochazka B."/>
            <person name="Indra A."/>
            <person name="Hasenberger P."/>
            <person name="Blaschitz M."/>
            <person name="Wagner L."/>
            <person name="Wewalka G."/>
            <person name="Sorschag S."/>
            <person name="Schmid D."/>
            <person name="Ruppitsch W."/>
        </authorList>
    </citation>
    <scope>NUCLEOTIDE SEQUENCE [LARGE SCALE GENOMIC DNA]</scope>
    <source>
        <strain evidence="13 15">974010_12</strain>
    </source>
</reference>
<dbReference type="PATRIC" id="fig|455.5.peg.2493"/>
<dbReference type="OrthoDB" id="9783283at2"/>
<dbReference type="PANTHER" id="PTHR34990">
    <property type="entry name" value="UDP-2,3-DIACYLGLUCOSAMINE HYDROLASE-RELATED"/>
    <property type="match status" value="1"/>
</dbReference>
<feature type="binding site" evidence="10">
    <location>
        <position position="9"/>
    </location>
    <ligand>
        <name>Mn(2+)</name>
        <dbReference type="ChEBI" id="CHEBI:29035"/>
        <label>1</label>
    </ligand>
</feature>
<keyword evidence="9 10" id="KW-0464">Manganese</keyword>
<protein>
    <recommendedName>
        <fullName evidence="10">UDP-2,3-diacylglucosamine hydrolase</fullName>
        <ecNumber evidence="10">3.6.1.54</ecNumber>
    </recommendedName>
    <alternativeName>
        <fullName evidence="10">UDP-2,3-diacylglucosamine diphosphatase</fullName>
    </alternativeName>
</protein>
<comment type="subcellular location">
    <subcellularLocation>
        <location evidence="10">Cell inner membrane</location>
        <topology evidence="10">Peripheral membrane protein</topology>
        <orientation evidence="10">Cytoplasmic side</orientation>
    </subcellularLocation>
</comment>
<keyword evidence="2 10" id="KW-0444">Lipid biosynthesis</keyword>
<dbReference type="Gene3D" id="3.60.21.10">
    <property type="match status" value="1"/>
</dbReference>
<comment type="pathway">
    <text evidence="10">Glycolipid biosynthesis; lipid IV(A) biosynthesis; lipid IV(A) from (3R)-3-hydroxytetradecanoyl-[acyl-carrier-protein] and UDP-N-acetyl-alpha-D-glucosamine: step 4/6.</text>
</comment>
<evidence type="ECO:0000313" key="13">
    <source>
        <dbReference type="EMBL" id="OCH98500.1"/>
    </source>
</evidence>
<comment type="catalytic activity">
    <reaction evidence="10">
        <text>UDP-2-N,3-O-bis[(3R)-3-hydroxytetradecanoyl]-alpha-D-glucosamine + H2O = 2-N,3-O-bis[(3R)-3-hydroxytetradecanoyl]-alpha-D-glucosaminyl 1-phosphate + UMP + 2 H(+)</text>
        <dbReference type="Rhea" id="RHEA:25213"/>
        <dbReference type="ChEBI" id="CHEBI:15377"/>
        <dbReference type="ChEBI" id="CHEBI:15378"/>
        <dbReference type="ChEBI" id="CHEBI:57865"/>
        <dbReference type="ChEBI" id="CHEBI:57957"/>
        <dbReference type="ChEBI" id="CHEBI:78847"/>
        <dbReference type="EC" id="3.6.1.54"/>
    </reaction>
</comment>
<evidence type="ECO:0000256" key="9">
    <source>
        <dbReference type="ARBA" id="ARBA00023211"/>
    </source>
</evidence>
<dbReference type="InterPro" id="IPR043461">
    <property type="entry name" value="LpxH-like"/>
</dbReference>
<feature type="binding site" evidence="10">
    <location>
        <position position="194"/>
    </location>
    <ligand>
        <name>Mn(2+)</name>
        <dbReference type="ChEBI" id="CHEBI:29035"/>
        <label>2</label>
    </ligand>
</feature>
<comment type="function">
    <text evidence="10">Hydrolyzes the pyrophosphate bond of UDP-2,3-diacylglucosamine to yield 2,3-diacylglucosamine 1-phosphate (lipid X) and UMP by catalyzing the attack of water at the alpha-P atom. Involved in the biosynthesis of lipid A, a phosphorylated glycolipid that anchors the lipopolysaccharide to the outer membrane of the cell.</text>
</comment>
<evidence type="ECO:0000256" key="5">
    <source>
        <dbReference type="ARBA" id="ARBA00022723"/>
    </source>
</evidence>
<dbReference type="PANTHER" id="PTHR34990:SF1">
    <property type="entry name" value="UDP-2,3-DIACYLGLUCOSAMINE HYDROLASE"/>
    <property type="match status" value="1"/>
</dbReference>
<dbReference type="InterPro" id="IPR010138">
    <property type="entry name" value="UDP-diacylglucosamine_Hdrlase"/>
</dbReference>
<feature type="binding site" evidence="10">
    <location>
        <begin position="80"/>
        <end position="81"/>
    </location>
    <ligand>
        <name>substrate</name>
    </ligand>
</feature>
<dbReference type="SUPFAM" id="SSF56300">
    <property type="entry name" value="Metallo-dependent phosphatases"/>
    <property type="match status" value="1"/>
</dbReference>
<evidence type="ECO:0000313" key="12">
    <source>
        <dbReference type="EMBL" id="KTD08175.1"/>
    </source>
</evidence>
<evidence type="ECO:0000313" key="15">
    <source>
        <dbReference type="Proteomes" id="UP000093336"/>
    </source>
</evidence>
<dbReference type="NCBIfam" id="TIGR01854">
    <property type="entry name" value="lipid_A_lpxH"/>
    <property type="match status" value="1"/>
</dbReference>
<accession>A0A0W0UK75</accession>
<keyword evidence="6 10" id="KW-0378">Hydrolase</keyword>
<gene>
    <name evidence="10 12" type="primary">lpxH</name>
    <name evidence="13" type="ORF">A8135_00200</name>
    <name evidence="12" type="ORF">Ljam_2370</name>
</gene>
<feature type="binding site" evidence="10">
    <location>
        <position position="80"/>
    </location>
    <ligand>
        <name>Mn(2+)</name>
        <dbReference type="ChEBI" id="CHEBI:29035"/>
        <label>2</label>
    </ligand>
</feature>
<feature type="binding site" evidence="10">
    <location>
        <position position="166"/>
    </location>
    <ligand>
        <name>substrate</name>
    </ligand>
</feature>
<evidence type="ECO:0000256" key="8">
    <source>
        <dbReference type="ARBA" id="ARBA00023136"/>
    </source>
</evidence>
<feature type="binding site" evidence="10">
    <location>
        <position position="42"/>
    </location>
    <ligand>
        <name>Mn(2+)</name>
        <dbReference type="ChEBI" id="CHEBI:29035"/>
        <label>2</label>
    </ligand>
</feature>
<evidence type="ECO:0000256" key="10">
    <source>
        <dbReference type="HAMAP-Rule" id="MF_00575"/>
    </source>
</evidence>
<dbReference type="NCBIfam" id="NF003743">
    <property type="entry name" value="PRK05340.1"/>
    <property type="match status" value="1"/>
</dbReference>
<evidence type="ECO:0000256" key="1">
    <source>
        <dbReference type="ARBA" id="ARBA00022475"/>
    </source>
</evidence>
<dbReference type="AlphaFoldDB" id="A0A0W0UK75"/>
<feature type="binding site" evidence="10">
    <location>
        <position position="194"/>
    </location>
    <ligand>
        <name>substrate</name>
    </ligand>
</feature>
<proteinExistence type="inferred from homology"/>
<keyword evidence="4 10" id="KW-0441">Lipid A biosynthesis</keyword>
<keyword evidence="8 10" id="KW-0472">Membrane</keyword>
<dbReference type="Pfam" id="PF00149">
    <property type="entry name" value="Metallophos"/>
    <property type="match status" value="1"/>
</dbReference>
<dbReference type="Proteomes" id="UP000093336">
    <property type="component" value="Unassembled WGS sequence"/>
</dbReference>
<dbReference type="InterPro" id="IPR029052">
    <property type="entry name" value="Metallo-depent_PP-like"/>
</dbReference>
<feature type="binding site" evidence="10">
    <location>
        <position position="114"/>
    </location>
    <ligand>
        <name>Mn(2+)</name>
        <dbReference type="ChEBI" id="CHEBI:29035"/>
        <label>2</label>
    </ligand>
</feature>
<organism evidence="12 14">
    <name type="scientific">Legionella jamestowniensis</name>
    <dbReference type="NCBI Taxonomy" id="455"/>
    <lineage>
        <taxon>Bacteria</taxon>
        <taxon>Pseudomonadati</taxon>
        <taxon>Pseudomonadota</taxon>
        <taxon>Gammaproteobacteria</taxon>
        <taxon>Legionellales</taxon>
        <taxon>Legionellaceae</taxon>
        <taxon>Legionella</taxon>
    </lineage>
</organism>
<dbReference type="GO" id="GO:0030145">
    <property type="term" value="F:manganese ion binding"/>
    <property type="evidence" value="ECO:0007669"/>
    <property type="project" value="UniProtKB-UniRule"/>
</dbReference>
<dbReference type="RefSeq" id="WP_058450226.1">
    <property type="nucleotide sequence ID" value="NZ_CAAAJF010000018.1"/>
</dbReference>
<dbReference type="CDD" id="cd07398">
    <property type="entry name" value="MPP_YbbF-LpxH"/>
    <property type="match status" value="1"/>
</dbReference>
<evidence type="ECO:0000256" key="7">
    <source>
        <dbReference type="ARBA" id="ARBA00023098"/>
    </source>
</evidence>
<dbReference type="UniPathway" id="UPA00359">
    <property type="reaction ID" value="UER00480"/>
</dbReference>
<dbReference type="GO" id="GO:0019897">
    <property type="term" value="C:extrinsic component of plasma membrane"/>
    <property type="evidence" value="ECO:0007669"/>
    <property type="project" value="UniProtKB-UniRule"/>
</dbReference>
<sequence length="238" mass="28068">MLDAVFISDLHLHPDEAQINARFNAFIDWAAANTRTLYILGDFFHAWSGDDGLEPWSRAIAQRLHWLSQQKVKIYYIHGNRDFLLGGQFANLAGMEILSEPTIISLHTRVMLMHGDSYCTKDRAHQWFRRLTRNPLFIKIFLHLPLSLRNRLVHQVRQHSQHNKKKSVAKMDVVETTMLKHMQKNNINILIHGHTHKPGLRKYEYNKNKYSQYVLSDWDNSPQLLCYDKTNGFKFLRF</sequence>
<dbReference type="STRING" id="455.Ljam_2370"/>
<feature type="binding site" evidence="10">
    <location>
        <position position="163"/>
    </location>
    <ligand>
        <name>substrate</name>
    </ligand>
</feature>
<evidence type="ECO:0000256" key="6">
    <source>
        <dbReference type="ARBA" id="ARBA00022801"/>
    </source>
</evidence>
<feature type="binding site" evidence="10">
    <location>
        <position position="122"/>
    </location>
    <ligand>
        <name>substrate</name>
    </ligand>
</feature>
<dbReference type="InterPro" id="IPR004843">
    <property type="entry name" value="Calcineurin-like_PHP"/>
</dbReference>
<comment type="similarity">
    <text evidence="10">Belongs to the LpxH family.</text>
</comment>
<comment type="caution">
    <text evidence="12">The sequence shown here is derived from an EMBL/GenBank/DDBJ whole genome shotgun (WGS) entry which is preliminary data.</text>
</comment>
<keyword evidence="3 10" id="KW-0997">Cell inner membrane</keyword>
<dbReference type="GO" id="GO:0009245">
    <property type="term" value="P:lipid A biosynthetic process"/>
    <property type="evidence" value="ECO:0007669"/>
    <property type="project" value="UniProtKB-UniRule"/>
</dbReference>
<reference evidence="12 14" key="1">
    <citation type="submission" date="2015-11" db="EMBL/GenBank/DDBJ databases">
        <title>Genomic analysis of 38 Legionella species identifies large and diverse effector repertoires.</title>
        <authorList>
            <person name="Burstein D."/>
            <person name="Amaro F."/>
            <person name="Zusman T."/>
            <person name="Lifshitz Z."/>
            <person name="Cohen O."/>
            <person name="Gilbert J.A."/>
            <person name="Pupko T."/>
            <person name="Shuman H.A."/>
            <person name="Segal G."/>
        </authorList>
    </citation>
    <scope>NUCLEOTIDE SEQUENCE [LARGE SCALE GENOMIC DNA]</scope>
    <source>
        <strain evidence="12 14">JA-26-G1-E2</strain>
    </source>
</reference>
<evidence type="ECO:0000259" key="11">
    <source>
        <dbReference type="Pfam" id="PF00149"/>
    </source>
</evidence>
<evidence type="ECO:0000313" key="14">
    <source>
        <dbReference type="Proteomes" id="UP000054715"/>
    </source>
</evidence>
<keyword evidence="1 10" id="KW-1003">Cell membrane</keyword>
<dbReference type="EMBL" id="LNYG01000013">
    <property type="protein sequence ID" value="KTD08175.1"/>
    <property type="molecule type" value="Genomic_DNA"/>
</dbReference>
<feature type="binding site" evidence="10">
    <location>
        <position position="42"/>
    </location>
    <ligand>
        <name>Mn(2+)</name>
        <dbReference type="ChEBI" id="CHEBI:29035"/>
        <label>1</label>
    </ligand>
</feature>
<name>A0A0W0UK75_9GAMM</name>